<dbReference type="EMBL" id="CP126212">
    <property type="protein sequence ID" value="WIA14523.1"/>
    <property type="molecule type" value="Genomic_DNA"/>
</dbReference>
<feature type="region of interest" description="Disordered" evidence="1">
    <location>
        <begin position="108"/>
        <end position="147"/>
    </location>
</feature>
<gene>
    <name evidence="2" type="ORF">OEZ85_003042</name>
</gene>
<dbReference type="Pfam" id="PF11360">
    <property type="entry name" value="DUF3110"/>
    <property type="match status" value="1"/>
</dbReference>
<evidence type="ECO:0000313" key="3">
    <source>
        <dbReference type="Proteomes" id="UP001244341"/>
    </source>
</evidence>
<protein>
    <submittedName>
        <fullName evidence="2">Uncharacterized protein</fullName>
    </submittedName>
</protein>
<reference evidence="2 3" key="1">
    <citation type="submission" date="2023-05" db="EMBL/GenBank/DDBJ databases">
        <title>A 100% complete, gapless, phased diploid assembly of the Scenedesmus obliquus UTEX 3031 genome.</title>
        <authorList>
            <person name="Biondi T.C."/>
            <person name="Hanschen E.R."/>
            <person name="Kwon T."/>
            <person name="Eng W."/>
            <person name="Kruse C.P.S."/>
            <person name="Koehler S.I."/>
            <person name="Kunde Y."/>
            <person name="Gleasner C.D."/>
            <person name="You Mak K.T."/>
            <person name="Polle J."/>
            <person name="Hovde B.T."/>
            <person name="Starkenburg S.R."/>
        </authorList>
    </citation>
    <scope>NUCLEOTIDE SEQUENCE [LARGE SCALE GENOMIC DNA]</scope>
    <source>
        <strain evidence="2 3">DOE0152z</strain>
    </source>
</reference>
<feature type="region of interest" description="Disordered" evidence="1">
    <location>
        <begin position="277"/>
        <end position="299"/>
    </location>
</feature>
<accession>A0ABY8U4D4</accession>
<keyword evidence="3" id="KW-1185">Reference proteome</keyword>
<evidence type="ECO:0000313" key="2">
    <source>
        <dbReference type="EMBL" id="WIA14523.1"/>
    </source>
</evidence>
<proteinExistence type="predicted"/>
<sequence>MQGRALLRNSTGSAYAKGAAYTQKRARAFSVQRSQGAPSRQHFQHQGGVDRQVLAALSSDSAGWGEARPDWSETCLDLDQDAPGPLTDLDAEWQEFLAANSRRPQLQPLIWNGGDAGSSSSGRHCLPRGNSSMLDSDSDDAEPSTSNRADLLTSRSLWHSLREVYVLLFGVGQKDTEGIYSLRAVSDDGLPTETIIAFENMEDAIRYAALLEATMEHCPHVCSIPPTELMAFCSDSGYRCRLELEGSLLMPPDYNVHITDWERSLRLREGKFHVLPEEPEFSSSSNSSGAGGRSHPAAAAGLQDGSSQLLLCHSELRPGMIQSRGGACV</sequence>
<dbReference type="InterPro" id="IPR021503">
    <property type="entry name" value="DUF3110"/>
</dbReference>
<name>A0ABY8U4D4_TETOB</name>
<feature type="region of interest" description="Disordered" evidence="1">
    <location>
        <begin position="27"/>
        <end position="47"/>
    </location>
</feature>
<organism evidence="2 3">
    <name type="scientific">Tetradesmus obliquus</name>
    <name type="common">Green alga</name>
    <name type="synonym">Acutodesmus obliquus</name>
    <dbReference type="NCBI Taxonomy" id="3088"/>
    <lineage>
        <taxon>Eukaryota</taxon>
        <taxon>Viridiplantae</taxon>
        <taxon>Chlorophyta</taxon>
        <taxon>core chlorophytes</taxon>
        <taxon>Chlorophyceae</taxon>
        <taxon>CS clade</taxon>
        <taxon>Sphaeropleales</taxon>
        <taxon>Scenedesmaceae</taxon>
        <taxon>Tetradesmus</taxon>
    </lineage>
</organism>
<evidence type="ECO:0000256" key="1">
    <source>
        <dbReference type="SAM" id="MobiDB-lite"/>
    </source>
</evidence>
<dbReference type="Proteomes" id="UP001244341">
    <property type="component" value="Chromosome 5b"/>
</dbReference>